<keyword evidence="2" id="KW-0732">Signal</keyword>
<reference evidence="3 4" key="1">
    <citation type="submission" date="2016-07" db="EMBL/GenBank/DDBJ databases">
        <title>Multiple horizontal gene transfer events from other fungi enriched the ability of initially mycotrophic Trichoderma (Ascomycota) to feed on dead plant biomass.</title>
        <authorList>
            <consortium name="DOE Joint Genome Institute"/>
            <person name="Aerts A."/>
            <person name="Atanasova L."/>
            <person name="Chenthamara K."/>
            <person name="Zhang J."/>
            <person name="Grujic M."/>
            <person name="Henrissat B."/>
            <person name="Kuo A."/>
            <person name="Salamov A."/>
            <person name="Lipzen A."/>
            <person name="Labutti K."/>
            <person name="Barry K."/>
            <person name="Miao Y."/>
            <person name="Rahimi M.J."/>
            <person name="Shen Q."/>
            <person name="Grigoriev I.V."/>
            <person name="Kubicek C.P."/>
            <person name="Druzhinina I.S."/>
        </authorList>
    </citation>
    <scope>NUCLEOTIDE SEQUENCE [LARGE SCALE GENOMIC DNA]</scope>
    <source>
        <strain evidence="3 4">CBS 226.95</strain>
    </source>
</reference>
<evidence type="ECO:0000256" key="1">
    <source>
        <dbReference type="SAM" id="MobiDB-lite"/>
    </source>
</evidence>
<dbReference type="AlphaFoldDB" id="A0A2T4AET6"/>
<accession>A0A2T4AET6</accession>
<dbReference type="RefSeq" id="XP_024775210.1">
    <property type="nucleotide sequence ID" value="XM_024914881.1"/>
</dbReference>
<feature type="chain" id="PRO_5015659922" description="Secreted protein" evidence="2">
    <location>
        <begin position="18"/>
        <end position="147"/>
    </location>
</feature>
<evidence type="ECO:0000313" key="4">
    <source>
        <dbReference type="Proteomes" id="UP000241690"/>
    </source>
</evidence>
<dbReference type="Proteomes" id="UP000241690">
    <property type="component" value="Unassembled WGS sequence"/>
</dbReference>
<protein>
    <recommendedName>
        <fullName evidence="5">Secreted protein</fullName>
    </recommendedName>
</protein>
<keyword evidence="4" id="KW-1185">Reference proteome</keyword>
<name>A0A2T4AET6_TRIHA</name>
<sequence>MLWVSWLVVVSLQGMRMLEHRGGNCDMGATGANMAVNSSCQEYLGRHVRWQFKSIPSPTVRRRTHIGFHILKRGERDWRERNWPPSQHTHTHTAAQERQPKPEKHGERKQQAVEYIEARRACSRFQKLQSLHGDIPGGAHFAGDGVQ</sequence>
<dbReference type="EMBL" id="KZ679679">
    <property type="protein sequence ID" value="PTB55533.1"/>
    <property type="molecule type" value="Genomic_DNA"/>
</dbReference>
<evidence type="ECO:0008006" key="5">
    <source>
        <dbReference type="Google" id="ProtNLM"/>
    </source>
</evidence>
<evidence type="ECO:0000256" key="2">
    <source>
        <dbReference type="SAM" id="SignalP"/>
    </source>
</evidence>
<organism evidence="3 4">
    <name type="scientific">Trichoderma harzianum CBS 226.95</name>
    <dbReference type="NCBI Taxonomy" id="983964"/>
    <lineage>
        <taxon>Eukaryota</taxon>
        <taxon>Fungi</taxon>
        <taxon>Dikarya</taxon>
        <taxon>Ascomycota</taxon>
        <taxon>Pezizomycotina</taxon>
        <taxon>Sordariomycetes</taxon>
        <taxon>Hypocreomycetidae</taxon>
        <taxon>Hypocreales</taxon>
        <taxon>Hypocreaceae</taxon>
        <taxon>Trichoderma</taxon>
    </lineage>
</organism>
<gene>
    <name evidence="3" type="ORF">M431DRAFT_403264</name>
</gene>
<evidence type="ECO:0000313" key="3">
    <source>
        <dbReference type="EMBL" id="PTB55533.1"/>
    </source>
</evidence>
<proteinExistence type="predicted"/>
<feature type="compositionally biased region" description="Polar residues" evidence="1">
    <location>
        <begin position="84"/>
        <end position="96"/>
    </location>
</feature>
<feature type="region of interest" description="Disordered" evidence="1">
    <location>
        <begin position="79"/>
        <end position="111"/>
    </location>
</feature>
<feature type="signal peptide" evidence="2">
    <location>
        <begin position="1"/>
        <end position="17"/>
    </location>
</feature>
<feature type="compositionally biased region" description="Basic and acidic residues" evidence="1">
    <location>
        <begin position="98"/>
        <end position="111"/>
    </location>
</feature>
<dbReference type="GeneID" id="36623447"/>